<gene>
    <name evidence="1" type="ORF">ILUMI_16445</name>
</gene>
<evidence type="ECO:0000313" key="1">
    <source>
        <dbReference type="EMBL" id="KAF2889728.1"/>
    </source>
</evidence>
<proteinExistence type="predicted"/>
<name>A0A8K0CSA8_IGNLU</name>
<keyword evidence="2" id="KW-1185">Reference proteome</keyword>
<dbReference type="AlphaFoldDB" id="A0A8K0CSA8"/>
<organism evidence="1 2">
    <name type="scientific">Ignelater luminosus</name>
    <name type="common">Cucubano</name>
    <name type="synonym">Pyrophorus luminosus</name>
    <dbReference type="NCBI Taxonomy" id="2038154"/>
    <lineage>
        <taxon>Eukaryota</taxon>
        <taxon>Metazoa</taxon>
        <taxon>Ecdysozoa</taxon>
        <taxon>Arthropoda</taxon>
        <taxon>Hexapoda</taxon>
        <taxon>Insecta</taxon>
        <taxon>Pterygota</taxon>
        <taxon>Neoptera</taxon>
        <taxon>Endopterygota</taxon>
        <taxon>Coleoptera</taxon>
        <taxon>Polyphaga</taxon>
        <taxon>Elateriformia</taxon>
        <taxon>Elateroidea</taxon>
        <taxon>Elateridae</taxon>
        <taxon>Agrypninae</taxon>
        <taxon>Pyrophorini</taxon>
        <taxon>Ignelater</taxon>
    </lineage>
</organism>
<dbReference type="EMBL" id="VTPC01063144">
    <property type="protein sequence ID" value="KAF2889728.1"/>
    <property type="molecule type" value="Genomic_DNA"/>
</dbReference>
<reference evidence="1" key="1">
    <citation type="submission" date="2019-08" db="EMBL/GenBank/DDBJ databases">
        <title>The genome of the North American firefly Photinus pyralis.</title>
        <authorList>
            <consortium name="Photinus pyralis genome working group"/>
            <person name="Fallon T.R."/>
            <person name="Sander Lower S.E."/>
            <person name="Weng J.-K."/>
        </authorList>
    </citation>
    <scope>NUCLEOTIDE SEQUENCE</scope>
    <source>
        <strain evidence="1">TRF0915ILg1</strain>
        <tissue evidence="1">Whole body</tissue>
    </source>
</reference>
<dbReference type="Proteomes" id="UP000801492">
    <property type="component" value="Unassembled WGS sequence"/>
</dbReference>
<comment type="caution">
    <text evidence="1">The sequence shown here is derived from an EMBL/GenBank/DDBJ whole genome shotgun (WGS) entry which is preliminary data.</text>
</comment>
<dbReference type="OrthoDB" id="10035668at2759"/>
<sequence length="106" mass="11800">MAENIKRCRAEVSPGVINNLNSKYKPEALINCDETNLSCDPGRKLVVVKRGCKHSEFVMNSSKPSLHLWDTWTTGDHKGAQYENTKSGGLTKRCLKNGLQKLPSLI</sequence>
<accession>A0A8K0CSA8</accession>
<evidence type="ECO:0000313" key="2">
    <source>
        <dbReference type="Proteomes" id="UP000801492"/>
    </source>
</evidence>
<protein>
    <submittedName>
        <fullName evidence="1">Uncharacterized protein</fullName>
    </submittedName>
</protein>